<evidence type="ECO:0000313" key="2">
    <source>
        <dbReference type="EMBL" id="KAJ7733938.1"/>
    </source>
</evidence>
<feature type="signal peptide" evidence="1">
    <location>
        <begin position="1"/>
        <end position="21"/>
    </location>
</feature>
<protein>
    <recommendedName>
        <fullName evidence="4">Secreted protein</fullName>
    </recommendedName>
</protein>
<keyword evidence="3" id="KW-1185">Reference proteome</keyword>
<gene>
    <name evidence="2" type="ORF">B0H16DRAFT_1578679</name>
</gene>
<reference evidence="2" key="1">
    <citation type="submission" date="2023-03" db="EMBL/GenBank/DDBJ databases">
        <title>Massive genome expansion in bonnet fungi (Mycena s.s.) driven by repeated elements and novel gene families across ecological guilds.</title>
        <authorList>
            <consortium name="Lawrence Berkeley National Laboratory"/>
            <person name="Harder C.B."/>
            <person name="Miyauchi S."/>
            <person name="Viragh M."/>
            <person name="Kuo A."/>
            <person name="Thoen E."/>
            <person name="Andreopoulos B."/>
            <person name="Lu D."/>
            <person name="Skrede I."/>
            <person name="Drula E."/>
            <person name="Henrissat B."/>
            <person name="Morin E."/>
            <person name="Kohler A."/>
            <person name="Barry K."/>
            <person name="LaButti K."/>
            <person name="Morin E."/>
            <person name="Salamov A."/>
            <person name="Lipzen A."/>
            <person name="Mereny Z."/>
            <person name="Hegedus B."/>
            <person name="Baldrian P."/>
            <person name="Stursova M."/>
            <person name="Weitz H."/>
            <person name="Taylor A."/>
            <person name="Grigoriev I.V."/>
            <person name="Nagy L.G."/>
            <person name="Martin F."/>
            <person name="Kauserud H."/>
        </authorList>
    </citation>
    <scope>NUCLEOTIDE SEQUENCE</scope>
    <source>
        <strain evidence="2">CBHHK182m</strain>
    </source>
</reference>
<evidence type="ECO:0000256" key="1">
    <source>
        <dbReference type="SAM" id="SignalP"/>
    </source>
</evidence>
<proteinExistence type="predicted"/>
<dbReference type="Proteomes" id="UP001215598">
    <property type="component" value="Unassembled WGS sequence"/>
</dbReference>
<keyword evidence="1" id="KW-0732">Signal</keyword>
<name>A0AAD7I2X3_9AGAR</name>
<comment type="caution">
    <text evidence="2">The sequence shown here is derived from an EMBL/GenBank/DDBJ whole genome shotgun (WGS) entry which is preliminary data.</text>
</comment>
<evidence type="ECO:0008006" key="4">
    <source>
        <dbReference type="Google" id="ProtNLM"/>
    </source>
</evidence>
<dbReference type="AlphaFoldDB" id="A0AAD7I2X3"/>
<organism evidence="2 3">
    <name type="scientific">Mycena metata</name>
    <dbReference type="NCBI Taxonomy" id="1033252"/>
    <lineage>
        <taxon>Eukaryota</taxon>
        <taxon>Fungi</taxon>
        <taxon>Dikarya</taxon>
        <taxon>Basidiomycota</taxon>
        <taxon>Agaricomycotina</taxon>
        <taxon>Agaricomycetes</taxon>
        <taxon>Agaricomycetidae</taxon>
        <taxon>Agaricales</taxon>
        <taxon>Marasmiineae</taxon>
        <taxon>Mycenaceae</taxon>
        <taxon>Mycena</taxon>
    </lineage>
</organism>
<feature type="chain" id="PRO_5042125518" description="Secreted protein" evidence="1">
    <location>
        <begin position="22"/>
        <end position="169"/>
    </location>
</feature>
<accession>A0AAD7I2X3</accession>
<evidence type="ECO:0000313" key="3">
    <source>
        <dbReference type="Proteomes" id="UP001215598"/>
    </source>
</evidence>
<sequence length="169" mass="18389">MAMHTLILALHCLLVCSSTQSWHPSFRVHLWRWLLKESTIVLLLQSRLHAGTLEGGPEFTGSRNLSALQQIVTAMQIRLLGILGFPSSTADPLELYVFPTVNTVLWLSGTGNIGLGLNTIRKRHGFSAIACDSTAGNGSLSGSTTLRSARQTRKHCSCSAILGAYLLFR</sequence>
<dbReference type="EMBL" id="JARKIB010000135">
    <property type="protein sequence ID" value="KAJ7733938.1"/>
    <property type="molecule type" value="Genomic_DNA"/>
</dbReference>